<dbReference type="Gene3D" id="1.20.1200.10">
    <property type="entry name" value="Cobalamin adenosyltransferase-like"/>
    <property type="match status" value="1"/>
</dbReference>
<feature type="region of interest" description="Disordered" evidence="15">
    <location>
        <begin position="1"/>
        <end position="20"/>
    </location>
</feature>
<evidence type="ECO:0000256" key="3">
    <source>
        <dbReference type="ARBA" id="ARBA00012454"/>
    </source>
</evidence>
<evidence type="ECO:0000256" key="7">
    <source>
        <dbReference type="ARBA" id="ARBA00022741"/>
    </source>
</evidence>
<keyword evidence="6 14" id="KW-0808">Transferase</keyword>
<keyword evidence="5 14" id="KW-0169">Cobalamin biosynthesis</keyword>
<dbReference type="PANTHER" id="PTHR12213:SF0">
    <property type="entry name" value="CORRINOID ADENOSYLTRANSFERASE MMAB"/>
    <property type="match status" value="1"/>
</dbReference>
<evidence type="ECO:0000256" key="15">
    <source>
        <dbReference type="SAM" id="MobiDB-lite"/>
    </source>
</evidence>
<comment type="catalytic activity">
    <reaction evidence="13 14">
        <text>2 cob(II)alamin + reduced [electron-transfer flavoprotein] + 2 ATP = 2 adenosylcob(III)alamin + 2 triphosphate + oxidized [electron-transfer flavoprotein] + 3 H(+)</text>
        <dbReference type="Rhea" id="RHEA:28671"/>
        <dbReference type="Rhea" id="RHEA-COMP:10685"/>
        <dbReference type="Rhea" id="RHEA-COMP:10686"/>
        <dbReference type="ChEBI" id="CHEBI:15378"/>
        <dbReference type="ChEBI" id="CHEBI:16304"/>
        <dbReference type="ChEBI" id="CHEBI:18036"/>
        <dbReference type="ChEBI" id="CHEBI:18408"/>
        <dbReference type="ChEBI" id="CHEBI:30616"/>
        <dbReference type="ChEBI" id="CHEBI:57692"/>
        <dbReference type="ChEBI" id="CHEBI:58307"/>
        <dbReference type="EC" id="2.5.1.17"/>
    </reaction>
</comment>
<evidence type="ECO:0000256" key="10">
    <source>
        <dbReference type="ARBA" id="ARBA00033334"/>
    </source>
</evidence>
<evidence type="ECO:0000256" key="9">
    <source>
        <dbReference type="ARBA" id="ARBA00031529"/>
    </source>
</evidence>
<comment type="caution">
    <text evidence="17">The sequence shown here is derived from an EMBL/GenBank/DDBJ whole genome shotgun (WGS) entry which is preliminary data.</text>
</comment>
<evidence type="ECO:0000313" key="17">
    <source>
        <dbReference type="EMBL" id="GAA4695151.1"/>
    </source>
</evidence>
<evidence type="ECO:0000259" key="16">
    <source>
        <dbReference type="Pfam" id="PF01923"/>
    </source>
</evidence>
<dbReference type="InterPro" id="IPR036451">
    <property type="entry name" value="CblAdoTrfase-like_sf"/>
</dbReference>
<dbReference type="PANTHER" id="PTHR12213">
    <property type="entry name" value="CORRINOID ADENOSYLTRANSFERASE"/>
    <property type="match status" value="1"/>
</dbReference>
<dbReference type="EMBL" id="BAABKM010000002">
    <property type="protein sequence ID" value="GAA4695151.1"/>
    <property type="molecule type" value="Genomic_DNA"/>
</dbReference>
<evidence type="ECO:0000256" key="5">
    <source>
        <dbReference type="ARBA" id="ARBA00022573"/>
    </source>
</evidence>
<evidence type="ECO:0000256" key="11">
    <source>
        <dbReference type="ARBA" id="ARBA00033354"/>
    </source>
</evidence>
<evidence type="ECO:0000256" key="13">
    <source>
        <dbReference type="ARBA" id="ARBA00048692"/>
    </source>
</evidence>
<proteinExistence type="inferred from homology"/>
<evidence type="ECO:0000256" key="14">
    <source>
        <dbReference type="RuleBase" id="RU366026"/>
    </source>
</evidence>
<dbReference type="Pfam" id="PF01923">
    <property type="entry name" value="Cob_adeno_trans"/>
    <property type="match status" value="1"/>
</dbReference>
<dbReference type="InterPro" id="IPR029499">
    <property type="entry name" value="PduO-typ"/>
</dbReference>
<dbReference type="NCBIfam" id="TIGR00636">
    <property type="entry name" value="PduO_Nterm"/>
    <property type="match status" value="1"/>
</dbReference>
<organism evidence="17 18">
    <name type="scientific">Nocardioides conyzicola</name>
    <dbReference type="NCBI Taxonomy" id="1651781"/>
    <lineage>
        <taxon>Bacteria</taxon>
        <taxon>Bacillati</taxon>
        <taxon>Actinomycetota</taxon>
        <taxon>Actinomycetes</taxon>
        <taxon>Propionibacteriales</taxon>
        <taxon>Nocardioidaceae</taxon>
        <taxon>Nocardioides</taxon>
    </lineage>
</organism>
<keyword evidence="7 14" id="KW-0547">Nucleotide-binding</keyword>
<accession>A0ABP8WTC2</accession>
<evidence type="ECO:0000256" key="12">
    <source>
        <dbReference type="ARBA" id="ARBA00048555"/>
    </source>
</evidence>
<comment type="pathway">
    <text evidence="1 14">Cofactor biosynthesis; adenosylcobalamin biosynthesis; adenosylcobalamin from cob(II)yrinate a,c-diamide: step 2/7.</text>
</comment>
<sequence>MRVEEAGHRQREGGQGEQERLCETSHARRGYVVPPAATVGPMVNLTRIYTRTGDAGETRLGDMSVTTKTDPRLAAYADVDEANAHLGLALAQGALEPDVVTLLTRVQNDLFDVGADFCTPVVAEPEYPPLRIEQEYVDRLEAWCDQYNEDLPKLRSFILNGGTEGAALLHVARTVVRRAERSAWAAYEVHGGSMNVLAIMYLNRLSDLLFILARHANREAGDVLWVPGGERD</sequence>
<evidence type="ECO:0000313" key="18">
    <source>
        <dbReference type="Proteomes" id="UP001499974"/>
    </source>
</evidence>
<evidence type="ECO:0000256" key="8">
    <source>
        <dbReference type="ARBA" id="ARBA00022840"/>
    </source>
</evidence>
<name>A0ABP8WTC2_9ACTN</name>
<dbReference type="SUPFAM" id="SSF89028">
    <property type="entry name" value="Cobalamin adenosyltransferase-like"/>
    <property type="match status" value="1"/>
</dbReference>
<evidence type="ECO:0000256" key="2">
    <source>
        <dbReference type="ARBA" id="ARBA00007487"/>
    </source>
</evidence>
<dbReference type="InterPro" id="IPR016030">
    <property type="entry name" value="CblAdoTrfase-like"/>
</dbReference>
<keyword evidence="18" id="KW-1185">Reference proteome</keyword>
<feature type="domain" description="Cobalamin adenosyltransferase-like" evidence="16">
    <location>
        <begin position="48"/>
        <end position="215"/>
    </location>
</feature>
<evidence type="ECO:0000256" key="1">
    <source>
        <dbReference type="ARBA" id="ARBA00005121"/>
    </source>
</evidence>
<dbReference type="EC" id="2.5.1.17" evidence="3 14"/>
<comment type="similarity">
    <text evidence="2 14">Belongs to the Cob(I)alamin adenosyltransferase family.</text>
</comment>
<reference evidence="18" key="1">
    <citation type="journal article" date="2019" name="Int. J. Syst. Evol. Microbiol.">
        <title>The Global Catalogue of Microorganisms (GCM) 10K type strain sequencing project: providing services to taxonomists for standard genome sequencing and annotation.</title>
        <authorList>
            <consortium name="The Broad Institute Genomics Platform"/>
            <consortium name="The Broad Institute Genome Sequencing Center for Infectious Disease"/>
            <person name="Wu L."/>
            <person name="Ma J."/>
        </authorList>
    </citation>
    <scope>NUCLEOTIDE SEQUENCE [LARGE SCALE GENOMIC DNA]</scope>
    <source>
        <strain evidence="18">JCM 18531</strain>
    </source>
</reference>
<dbReference type="Proteomes" id="UP001499974">
    <property type="component" value="Unassembled WGS sequence"/>
</dbReference>
<comment type="catalytic activity">
    <reaction evidence="12 14">
        <text>2 cob(II)yrinate a,c diamide + reduced [electron-transfer flavoprotein] + 2 ATP = 2 adenosylcob(III)yrinate a,c-diamide + 2 triphosphate + oxidized [electron-transfer flavoprotein] + 3 H(+)</text>
        <dbReference type="Rhea" id="RHEA:11528"/>
        <dbReference type="Rhea" id="RHEA-COMP:10685"/>
        <dbReference type="Rhea" id="RHEA-COMP:10686"/>
        <dbReference type="ChEBI" id="CHEBI:15378"/>
        <dbReference type="ChEBI" id="CHEBI:18036"/>
        <dbReference type="ChEBI" id="CHEBI:30616"/>
        <dbReference type="ChEBI" id="CHEBI:57692"/>
        <dbReference type="ChEBI" id="CHEBI:58307"/>
        <dbReference type="ChEBI" id="CHEBI:58503"/>
        <dbReference type="ChEBI" id="CHEBI:58537"/>
        <dbReference type="EC" id="2.5.1.17"/>
    </reaction>
</comment>
<evidence type="ECO:0000256" key="6">
    <source>
        <dbReference type="ARBA" id="ARBA00022679"/>
    </source>
</evidence>
<evidence type="ECO:0000256" key="4">
    <source>
        <dbReference type="ARBA" id="ARBA00020963"/>
    </source>
</evidence>
<gene>
    <name evidence="17" type="ORF">GCM10023349_07910</name>
</gene>
<protein>
    <recommendedName>
        <fullName evidence="4 14">Corrinoid adenosyltransferase</fullName>
        <ecNumber evidence="3 14">2.5.1.17</ecNumber>
    </recommendedName>
    <alternativeName>
        <fullName evidence="9 14">Cob(II)alamin adenosyltransferase</fullName>
    </alternativeName>
    <alternativeName>
        <fullName evidence="11 14">Cob(II)yrinic acid a,c-diamide adenosyltransferase</fullName>
    </alternativeName>
    <alternativeName>
        <fullName evidence="10 14">Cobinamide/cobalamin adenosyltransferase</fullName>
    </alternativeName>
</protein>
<keyword evidence="8 14" id="KW-0067">ATP-binding</keyword>